<dbReference type="Pfam" id="PF00384">
    <property type="entry name" value="Molybdopterin"/>
    <property type="match status" value="1"/>
</dbReference>
<dbReference type="SUPFAM" id="SSF53706">
    <property type="entry name" value="Formate dehydrogenase/DMSO reductase, domains 1-3"/>
    <property type="match status" value="1"/>
</dbReference>
<dbReference type="GO" id="GO:0046872">
    <property type="term" value="F:metal ion binding"/>
    <property type="evidence" value="ECO:0007669"/>
    <property type="project" value="UniProtKB-KW"/>
</dbReference>
<keyword evidence="6" id="KW-0479">Metal-binding</keyword>
<dbReference type="STRING" id="1121869.SAMN03084138_00290"/>
<dbReference type="Gene3D" id="3.40.228.10">
    <property type="entry name" value="Dimethylsulfoxide Reductase, domain 2"/>
    <property type="match status" value="1"/>
</dbReference>
<dbReference type="Pfam" id="PF04879">
    <property type="entry name" value="Molybdop_Fe4S4"/>
    <property type="match status" value="1"/>
</dbReference>
<evidence type="ECO:0000256" key="6">
    <source>
        <dbReference type="ARBA" id="ARBA00022723"/>
    </source>
</evidence>
<dbReference type="CDD" id="cd02754">
    <property type="entry name" value="MopB_Nitrate-R-NapA-like"/>
    <property type="match status" value="1"/>
</dbReference>
<dbReference type="CDD" id="cd02791">
    <property type="entry name" value="MopB_CT_Nitrate-R-NapA-like"/>
    <property type="match status" value="1"/>
</dbReference>
<feature type="domain" description="4Fe-4S Mo/W bis-MGD-type" evidence="11">
    <location>
        <begin position="16"/>
        <end position="72"/>
    </location>
</feature>
<evidence type="ECO:0000313" key="13">
    <source>
        <dbReference type="Proteomes" id="UP000182692"/>
    </source>
</evidence>
<dbReference type="Pfam" id="PF01568">
    <property type="entry name" value="Molydop_binding"/>
    <property type="match status" value="1"/>
</dbReference>
<dbReference type="GO" id="GO:0051539">
    <property type="term" value="F:4 iron, 4 sulfur cluster binding"/>
    <property type="evidence" value="ECO:0007669"/>
    <property type="project" value="UniProtKB-KW"/>
</dbReference>
<protein>
    <submittedName>
        <fullName evidence="12">Assimilatory nitrate reductase catalytic subunit</fullName>
    </submittedName>
</protein>
<evidence type="ECO:0000256" key="1">
    <source>
        <dbReference type="ARBA" id="ARBA00001942"/>
    </source>
</evidence>
<dbReference type="EMBL" id="FOWR01000002">
    <property type="protein sequence ID" value="SFO75439.1"/>
    <property type="molecule type" value="Genomic_DNA"/>
</dbReference>
<evidence type="ECO:0000256" key="5">
    <source>
        <dbReference type="ARBA" id="ARBA00022505"/>
    </source>
</evidence>
<dbReference type="PROSITE" id="PS00932">
    <property type="entry name" value="MOLYBDOPTERIN_PROK_3"/>
    <property type="match status" value="1"/>
</dbReference>
<dbReference type="Gene3D" id="2.40.40.20">
    <property type="match status" value="1"/>
</dbReference>
<dbReference type="GO" id="GO:0045333">
    <property type="term" value="P:cellular respiration"/>
    <property type="evidence" value="ECO:0007669"/>
    <property type="project" value="UniProtKB-ARBA"/>
</dbReference>
<dbReference type="Proteomes" id="UP000182692">
    <property type="component" value="Unassembled WGS sequence"/>
</dbReference>
<proteinExistence type="inferred from homology"/>
<dbReference type="InterPro" id="IPR050123">
    <property type="entry name" value="Prok_molybdopt-oxidoreductase"/>
</dbReference>
<dbReference type="Gene3D" id="2.20.25.90">
    <property type="entry name" value="ADC-like domains"/>
    <property type="match status" value="1"/>
</dbReference>
<name>A0A1I5JRU0_9GAMM</name>
<comment type="similarity">
    <text evidence="3">Belongs to the prokaryotic molybdopterin-containing oxidoreductase family. NasA/NapA/NarB subfamily.</text>
</comment>
<dbReference type="GeneID" id="35873010"/>
<dbReference type="GO" id="GO:0043546">
    <property type="term" value="F:molybdopterin cofactor binding"/>
    <property type="evidence" value="ECO:0007669"/>
    <property type="project" value="InterPro"/>
</dbReference>
<dbReference type="PANTHER" id="PTHR43105">
    <property type="entry name" value="RESPIRATORY NITRATE REDUCTASE"/>
    <property type="match status" value="1"/>
</dbReference>
<dbReference type="OrthoDB" id="9810782at2"/>
<evidence type="ECO:0000256" key="10">
    <source>
        <dbReference type="ARBA" id="ARBA00023063"/>
    </source>
</evidence>
<evidence type="ECO:0000256" key="9">
    <source>
        <dbReference type="ARBA" id="ARBA00023014"/>
    </source>
</evidence>
<evidence type="ECO:0000313" key="12">
    <source>
        <dbReference type="EMBL" id="SFO75439.1"/>
    </source>
</evidence>
<evidence type="ECO:0000256" key="7">
    <source>
        <dbReference type="ARBA" id="ARBA00023002"/>
    </source>
</evidence>
<dbReference type="Gene3D" id="1.10.10.1100">
    <property type="entry name" value="BFD-like [2Fe-2S]-binding domain"/>
    <property type="match status" value="1"/>
</dbReference>
<dbReference type="InterPro" id="IPR006656">
    <property type="entry name" value="Mopterin_OxRdtase"/>
</dbReference>
<dbReference type="InterPro" id="IPR041854">
    <property type="entry name" value="BFD-like_2Fe2S-bd_dom_sf"/>
</dbReference>
<dbReference type="GO" id="GO:0016020">
    <property type="term" value="C:membrane"/>
    <property type="evidence" value="ECO:0007669"/>
    <property type="project" value="TreeGrafter"/>
</dbReference>
<evidence type="ECO:0000256" key="4">
    <source>
        <dbReference type="ARBA" id="ARBA00022485"/>
    </source>
</evidence>
<evidence type="ECO:0000256" key="3">
    <source>
        <dbReference type="ARBA" id="ARBA00008747"/>
    </source>
</evidence>
<dbReference type="GO" id="GO:0016491">
    <property type="term" value="F:oxidoreductase activity"/>
    <property type="evidence" value="ECO:0007669"/>
    <property type="project" value="UniProtKB-KW"/>
</dbReference>
<keyword evidence="5" id="KW-0500">Molybdenum</keyword>
<keyword evidence="8" id="KW-0408">Iron</keyword>
<dbReference type="SUPFAM" id="SSF50692">
    <property type="entry name" value="ADC-like"/>
    <property type="match status" value="1"/>
</dbReference>
<dbReference type="AlphaFoldDB" id="A0A1I5JRU0"/>
<keyword evidence="10" id="KW-0534">Nitrate assimilation</keyword>
<keyword evidence="9" id="KW-0411">Iron-sulfur</keyword>
<dbReference type="InterPro" id="IPR041957">
    <property type="entry name" value="CT_Nitrate-R-NapA-like"/>
</dbReference>
<dbReference type="InterPro" id="IPR006963">
    <property type="entry name" value="Mopterin_OxRdtase_4Fe-4S_dom"/>
</dbReference>
<evidence type="ECO:0000259" key="11">
    <source>
        <dbReference type="PROSITE" id="PS51669"/>
    </source>
</evidence>
<dbReference type="InterPro" id="IPR009010">
    <property type="entry name" value="Asp_de-COase-like_dom_sf"/>
</dbReference>
<dbReference type="GO" id="GO:0042128">
    <property type="term" value="P:nitrate assimilation"/>
    <property type="evidence" value="ECO:0007669"/>
    <property type="project" value="UniProtKB-KW"/>
</dbReference>
<keyword evidence="7" id="KW-0560">Oxidoreductase</keyword>
<dbReference type="InterPro" id="IPR006657">
    <property type="entry name" value="MoPterin_dinucl-bd_dom"/>
</dbReference>
<gene>
    <name evidence="12" type="ORF">SAMN03084138_00290</name>
</gene>
<dbReference type="GO" id="GO:1990204">
    <property type="term" value="C:oxidoreductase complex"/>
    <property type="evidence" value="ECO:0007669"/>
    <property type="project" value="UniProtKB-ARBA"/>
</dbReference>
<sequence length="906" mass="98228">MSEVTNIQTTSEKDKSEWIKSTCAYCGVGCGIEAKVNASGKLDVRGDESHPANLGRLCSKGLSLGDTVTTEGRLLTPSIEGEATTWNTALNHVATSLNDIIDEHGHDAVAFYVSGQLLTEDYYVVNKLMKGFIGSANIDTNSRLCMASAVAGHKRAFGEDCVPGTYEDLEIADLVVLVGSNLAWCHPVLYQRLKAAKEARGTKVVVIDPRRTSTCEIADLHLPLTPGSDIALFNGLLADLAKHGQLNQGYIANHTTGLDDALTQAQRFNTVTAVAGATGLKLSDIETFYRLFRQHVRTVTMFSQGVNQSTSGTDNANSILNCHIATGRVGLPGSTPFSITGQPNAMGGREVGGLANTLAAHLEFGNAEHSALVSDFWQTDRLATQQGLKAIDMFDAIESGKIKALWVMATNPAVSLPDSDRIAQILKKCPLVIVSDCVSTSETLDYAHVKLPAQGWSEKSGTVTNSERMISRQRRLLPTPGEGKPDWWIVSEVGKRMGFHQAFDYPTEAHIFQEYVAMTTIGNQDGDATKRKLNLSALKGLSVDDYNTFPPTRWPIVSNDIASGRLFTQGDFSTPDGKARFIAVEHKAPVSPITPQYSMILNSGRNRDQWHTMTRTGLSAALNAHTIEPIIEINPFDATDRGIKEGQLVNVMSHVGEQVFKAHVTNRVIPGQSFAPIHWNKMNCSGGKVTAVIPAHTDPISGQPEFKATPVSIKPLMMQSAGSLVTKRRLTKQQLHTFDADYWVLQAIEGGYLYRFQFKETCRSVPPRFMTLAASENAALIHGNAEHGRRVVTYQNKTPLFAFSAFPLKQESEQPDISQLLASQFDSQDIHAFLSGSLAARSPIVCACKQVSLDTIEVALIDGNAESVQDVSNQTLAGTGCGSCTAEIGNIVDRVCARKLAQRKAG</sequence>
<dbReference type="InterPro" id="IPR006655">
    <property type="entry name" value="Mopterin_OxRdtase_prok_CS"/>
</dbReference>
<dbReference type="PROSITE" id="PS51669">
    <property type="entry name" value="4FE4S_MOW_BIS_MGD"/>
    <property type="match status" value="1"/>
</dbReference>
<dbReference type="InterPro" id="IPR007419">
    <property type="entry name" value="BFD-like_2Fe2S-bd_dom"/>
</dbReference>
<dbReference type="SMART" id="SM00926">
    <property type="entry name" value="Molybdop_Fe4S4"/>
    <property type="match status" value="1"/>
</dbReference>
<dbReference type="Gene3D" id="3.40.50.740">
    <property type="match status" value="1"/>
</dbReference>
<reference evidence="12 13" key="1">
    <citation type="submission" date="2016-10" db="EMBL/GenBank/DDBJ databases">
        <authorList>
            <person name="de Groot N.N."/>
        </authorList>
    </citation>
    <scope>NUCLEOTIDE SEQUENCE [LARGE SCALE GENOMIC DNA]</scope>
    <source>
        <strain evidence="12 13">DSM 15893</strain>
    </source>
</reference>
<comment type="cofactor">
    <cofactor evidence="2">
        <name>[4Fe-4S] cluster</name>
        <dbReference type="ChEBI" id="CHEBI:49883"/>
    </cofactor>
</comment>
<comment type="cofactor">
    <cofactor evidence="1">
        <name>Mo-bis(molybdopterin guanine dinucleotide)</name>
        <dbReference type="ChEBI" id="CHEBI:60539"/>
    </cofactor>
</comment>
<accession>A0A1I5JRU0</accession>
<keyword evidence="4" id="KW-0004">4Fe-4S</keyword>
<dbReference type="RefSeq" id="WP_074924976.1">
    <property type="nucleotide sequence ID" value="NZ_FOWR01000002.1"/>
</dbReference>
<organism evidence="12 13">
    <name type="scientific">Enterovibrio norvegicus DSM 15893</name>
    <dbReference type="NCBI Taxonomy" id="1121869"/>
    <lineage>
        <taxon>Bacteria</taxon>
        <taxon>Pseudomonadati</taxon>
        <taxon>Pseudomonadota</taxon>
        <taxon>Gammaproteobacteria</taxon>
        <taxon>Vibrionales</taxon>
        <taxon>Vibrionaceae</taxon>
        <taxon>Enterovibrio</taxon>
    </lineage>
</organism>
<evidence type="ECO:0000256" key="8">
    <source>
        <dbReference type="ARBA" id="ARBA00023004"/>
    </source>
</evidence>
<evidence type="ECO:0000256" key="2">
    <source>
        <dbReference type="ARBA" id="ARBA00001966"/>
    </source>
</evidence>
<dbReference type="Pfam" id="PF04324">
    <property type="entry name" value="Fer2_BFD"/>
    <property type="match status" value="1"/>
</dbReference>
<dbReference type="PANTHER" id="PTHR43105:SF9">
    <property type="entry name" value="NADPH-FE(3+) OXIDOREDUCTASE SUBUNIT ALPHA"/>
    <property type="match status" value="1"/>
</dbReference>